<dbReference type="EMBL" id="CP157947">
    <property type="protein sequence ID" value="XBS71712.1"/>
    <property type="molecule type" value="Genomic_DNA"/>
</dbReference>
<gene>
    <name evidence="1" type="ORF">ABK905_12950</name>
</gene>
<sequence>MARPVAADMMAAQGHHPIALRGKGAMNNDRITDPRVGLAKLSVTLRTLHKTLIDVETHRFGPVGSPYEHLQLLTVHPQFAWLRRLSAIIAEVDERLDDKEEIDTAAMAAFKTVIQRLLSPGSENDADFYDKYTDALQASTEAAVAHGELRRLLSLLPVPAD</sequence>
<dbReference type="AlphaFoldDB" id="A0AAU7QGF3"/>
<organism evidence="1">
    <name type="scientific">Acerihabitans sp. KWT182</name>
    <dbReference type="NCBI Taxonomy" id="3157919"/>
    <lineage>
        <taxon>Bacteria</taxon>
        <taxon>Pseudomonadati</taxon>
        <taxon>Pseudomonadota</taxon>
        <taxon>Gammaproteobacteria</taxon>
        <taxon>Enterobacterales</taxon>
        <taxon>Pectobacteriaceae</taxon>
        <taxon>Acerihabitans</taxon>
    </lineage>
</organism>
<evidence type="ECO:0000313" key="1">
    <source>
        <dbReference type="EMBL" id="XBS71712.1"/>
    </source>
</evidence>
<proteinExistence type="predicted"/>
<accession>A0AAU7QGF3</accession>
<name>A0AAU7QGF3_9GAMM</name>
<protein>
    <submittedName>
        <fullName evidence="1">Uncharacterized protein</fullName>
    </submittedName>
</protein>
<reference evidence="1" key="1">
    <citation type="submission" date="2024-06" db="EMBL/GenBank/DDBJ databases">
        <authorList>
            <person name="Coelho C."/>
            <person name="Bento M."/>
            <person name="Garcia E."/>
            <person name="Camelo A."/>
            <person name="Brandao I."/>
            <person name="Espirito Santo C."/>
            <person name="Trovao J."/>
            <person name="Verissimo A."/>
            <person name="Costa J."/>
            <person name="Tiago I."/>
        </authorList>
    </citation>
    <scope>NUCLEOTIDE SEQUENCE</scope>
    <source>
        <strain evidence="1">KWT182</strain>
    </source>
</reference>